<name>A0A917F5K8_9MICO</name>
<keyword evidence="3" id="KW-1185">Reference proteome</keyword>
<comment type="caution">
    <text evidence="2">The sequence shown here is derived from an EMBL/GenBank/DDBJ whole genome shotgun (WGS) entry which is preliminary data.</text>
</comment>
<reference evidence="2" key="1">
    <citation type="journal article" date="2014" name="Int. J. Syst. Evol. Microbiol.">
        <title>Complete genome sequence of Corynebacterium casei LMG S-19264T (=DSM 44701T), isolated from a smear-ripened cheese.</title>
        <authorList>
            <consortium name="US DOE Joint Genome Institute (JGI-PGF)"/>
            <person name="Walter F."/>
            <person name="Albersmeier A."/>
            <person name="Kalinowski J."/>
            <person name="Ruckert C."/>
        </authorList>
    </citation>
    <scope>NUCLEOTIDE SEQUENCE</scope>
    <source>
        <strain evidence="2">CGMCC 1.12160</strain>
    </source>
</reference>
<evidence type="ECO:0000256" key="1">
    <source>
        <dbReference type="SAM" id="MobiDB-lite"/>
    </source>
</evidence>
<proteinExistence type="predicted"/>
<protein>
    <submittedName>
        <fullName evidence="2">Uncharacterized protein</fullName>
    </submittedName>
</protein>
<dbReference type="EMBL" id="BMEM01000002">
    <property type="protein sequence ID" value="GGF50345.1"/>
    <property type="molecule type" value="Genomic_DNA"/>
</dbReference>
<evidence type="ECO:0000313" key="3">
    <source>
        <dbReference type="Proteomes" id="UP000605670"/>
    </source>
</evidence>
<dbReference type="Proteomes" id="UP000605670">
    <property type="component" value="Unassembled WGS sequence"/>
</dbReference>
<organism evidence="2 3">
    <name type="scientific">Ornithinimicrobium tianjinense</name>
    <dbReference type="NCBI Taxonomy" id="1195761"/>
    <lineage>
        <taxon>Bacteria</taxon>
        <taxon>Bacillati</taxon>
        <taxon>Actinomycetota</taxon>
        <taxon>Actinomycetes</taxon>
        <taxon>Micrococcales</taxon>
        <taxon>Ornithinimicrobiaceae</taxon>
        <taxon>Ornithinimicrobium</taxon>
    </lineage>
</organism>
<evidence type="ECO:0000313" key="2">
    <source>
        <dbReference type="EMBL" id="GGF50345.1"/>
    </source>
</evidence>
<dbReference type="AlphaFoldDB" id="A0A917F5K8"/>
<sequence length="95" mass="10453">MLALVLSMLFCVAIGSGVVGYVMLEARREGRGEFWTPEGEELIAGARRTTEKVRARSGELVGTAAEKTRRVVRDKVYAEPTEPAEDEPSEVRRAS</sequence>
<gene>
    <name evidence="2" type="ORF">GCM10011366_17770</name>
</gene>
<dbReference type="RefSeq" id="WP_188429956.1">
    <property type="nucleotide sequence ID" value="NZ_BAABKH010000001.1"/>
</dbReference>
<feature type="region of interest" description="Disordered" evidence="1">
    <location>
        <begin position="75"/>
        <end position="95"/>
    </location>
</feature>
<accession>A0A917F5K8</accession>
<reference evidence="2" key="2">
    <citation type="submission" date="2020-09" db="EMBL/GenBank/DDBJ databases">
        <authorList>
            <person name="Sun Q."/>
            <person name="Zhou Y."/>
        </authorList>
    </citation>
    <scope>NUCLEOTIDE SEQUENCE</scope>
    <source>
        <strain evidence="2">CGMCC 1.12160</strain>
    </source>
</reference>